<gene>
    <name evidence="2" type="ORF">B9J98_03165</name>
</gene>
<name>A0A2R7Y603_9ARCH</name>
<dbReference type="Pfam" id="PF01425">
    <property type="entry name" value="Amidase"/>
    <property type="match status" value="1"/>
</dbReference>
<sequence length="485" mass="53366">MKKGQQFSFPPRLRAMRKADLPHISIKEACEAIRSGEVSPVELTASVIERIRRLNDVLNAYISVFEHSAIEEASKAEARIRAGKWLGPLDGIPISVKDVFYMKDTITTAGSPVLKDFRAGYDATVVRRLREAGAVFVGKTNLHEFAYGVTNVNPYFGPTKNPWDLERVSGGSSGGSAAAVAAGMCLASLGTDTGGSTRIPAALCGIFGFKPTYGLVSKHGVVPLAWSLDHVGILARSAWDVRILLETVAGFDPMDPTTNFSQRSELKRTENVDIKKLRVGLPGEEFLEPLQEDVRKLFWSSLEKLEGEGWQILKLDFKYFEHVSACRYVILLTEAASFHSEWLRENPELYSEELRHRLMLGLLVPSDVYLKAQRARKVLIREFLRAMKGLDLVACPTTSVTAPKIGEEKILVQDKELSVRLALLRLTEPFNALALPAVSVPCGRSKDGLPAGLQLVAKPFCDGLLLAAATAYEEITGKGYERPPL</sequence>
<feature type="domain" description="Amidase" evidence="1">
    <location>
        <begin position="42"/>
        <end position="466"/>
    </location>
</feature>
<accession>A0A2R7Y603</accession>
<dbReference type="GO" id="GO:0003824">
    <property type="term" value="F:catalytic activity"/>
    <property type="evidence" value="ECO:0007669"/>
    <property type="project" value="InterPro"/>
</dbReference>
<dbReference type="SUPFAM" id="SSF75304">
    <property type="entry name" value="Amidase signature (AS) enzymes"/>
    <property type="match status" value="1"/>
</dbReference>
<dbReference type="Proteomes" id="UP000244066">
    <property type="component" value="Unassembled WGS sequence"/>
</dbReference>
<dbReference type="PANTHER" id="PTHR11895:SF176">
    <property type="entry name" value="AMIDASE AMID-RELATED"/>
    <property type="match status" value="1"/>
</dbReference>
<evidence type="ECO:0000313" key="2">
    <source>
        <dbReference type="EMBL" id="PUA32903.1"/>
    </source>
</evidence>
<evidence type="ECO:0000313" key="3">
    <source>
        <dbReference type="Proteomes" id="UP000244066"/>
    </source>
</evidence>
<dbReference type="InterPro" id="IPR036928">
    <property type="entry name" value="AS_sf"/>
</dbReference>
<dbReference type="PANTHER" id="PTHR11895">
    <property type="entry name" value="TRANSAMIDASE"/>
    <property type="match status" value="1"/>
</dbReference>
<dbReference type="Gene3D" id="3.90.1300.10">
    <property type="entry name" value="Amidase signature (AS) domain"/>
    <property type="match status" value="1"/>
</dbReference>
<protein>
    <submittedName>
        <fullName evidence="2">Glutaminyl-tRNA synthase (Glutamine-hydrolyzing) subunit A</fullName>
    </submittedName>
</protein>
<dbReference type="InterPro" id="IPR000120">
    <property type="entry name" value="Amidase"/>
</dbReference>
<dbReference type="AlphaFoldDB" id="A0A2R7Y603"/>
<evidence type="ECO:0000259" key="1">
    <source>
        <dbReference type="Pfam" id="PF01425"/>
    </source>
</evidence>
<dbReference type="InterPro" id="IPR023631">
    <property type="entry name" value="Amidase_dom"/>
</dbReference>
<reference evidence="2 3" key="1">
    <citation type="submission" date="2017-04" db="EMBL/GenBank/DDBJ databases">
        <title>Draft Aigarchaeota genome from a New Zealand hot spring.</title>
        <authorList>
            <person name="Reysenbach A.-L."/>
            <person name="Donaho J.A."/>
            <person name="Gerhart J."/>
            <person name="Kelley J.F."/>
            <person name="Kouba K."/>
            <person name="Podar M."/>
            <person name="Stott M."/>
        </authorList>
    </citation>
    <scope>NUCLEOTIDE SEQUENCE [LARGE SCALE GENOMIC DNA]</scope>
    <source>
        <strain evidence="2">NZ13_MG1</strain>
    </source>
</reference>
<comment type="caution">
    <text evidence="2">The sequence shown here is derived from an EMBL/GenBank/DDBJ whole genome shotgun (WGS) entry which is preliminary data.</text>
</comment>
<organism evidence="2 3">
    <name type="scientific">Candidatus Terraquivivens tikiterensis</name>
    <dbReference type="NCBI Taxonomy" id="1980982"/>
    <lineage>
        <taxon>Archaea</taxon>
        <taxon>Nitrososphaerota</taxon>
        <taxon>Candidatus Wolframiiraptoraceae</taxon>
        <taxon>Candidatus Terraquivivens</taxon>
    </lineage>
</organism>
<dbReference type="EMBL" id="NDWU01000006">
    <property type="protein sequence ID" value="PUA32903.1"/>
    <property type="molecule type" value="Genomic_DNA"/>
</dbReference>
<proteinExistence type="predicted"/>